<sequence>MAGSSTESLVAKCILVTGATDRLGRETAFRLAVNGASVLVYGRDRAQGEEIITTIQEHTRRRDDGNVSCGCLRDGCDDAG</sequence>
<protein>
    <submittedName>
        <fullName evidence="1">SDR family NAD(P)-dependent oxidoreductase</fullName>
    </submittedName>
</protein>
<dbReference type="Gene3D" id="3.40.50.720">
    <property type="entry name" value="NAD(P)-binding Rossmann-like Domain"/>
    <property type="match status" value="1"/>
</dbReference>
<dbReference type="KEGG" id="hpel:HZS54_12670"/>
<dbReference type="Pfam" id="PF00106">
    <property type="entry name" value="adh_short"/>
    <property type="match status" value="1"/>
</dbReference>
<keyword evidence="2" id="KW-1185">Reference proteome</keyword>
<accession>A0A7D5P709</accession>
<dbReference type="InterPro" id="IPR002347">
    <property type="entry name" value="SDR_fam"/>
</dbReference>
<evidence type="ECO:0000313" key="2">
    <source>
        <dbReference type="Proteomes" id="UP000509346"/>
    </source>
</evidence>
<dbReference type="AlphaFoldDB" id="A0A7D5P709"/>
<name>A0A7D5P709_9EURY</name>
<evidence type="ECO:0000313" key="1">
    <source>
        <dbReference type="EMBL" id="QLH82417.1"/>
    </source>
</evidence>
<dbReference type="EMBL" id="CP058909">
    <property type="protein sequence ID" value="QLH82417.1"/>
    <property type="molecule type" value="Genomic_DNA"/>
</dbReference>
<reference evidence="1 2" key="1">
    <citation type="submission" date="2020-07" db="EMBL/GenBank/DDBJ databases">
        <title>Halosimplex litoreum sp. nov. and Halosimplex rubrum sp. nov., isolated from different salt environments.</title>
        <authorList>
            <person name="Cui H."/>
        </authorList>
    </citation>
    <scope>NUCLEOTIDE SEQUENCE [LARGE SCALE GENOMIC DNA]</scope>
    <source>
        <strain evidence="1 2">R2</strain>
    </source>
</reference>
<dbReference type="RefSeq" id="WP_179922885.1">
    <property type="nucleotide sequence ID" value="NZ_CP058909.1"/>
</dbReference>
<dbReference type="Proteomes" id="UP000509346">
    <property type="component" value="Chromosome"/>
</dbReference>
<proteinExistence type="predicted"/>
<dbReference type="InterPro" id="IPR036291">
    <property type="entry name" value="NAD(P)-bd_dom_sf"/>
</dbReference>
<gene>
    <name evidence="1" type="ORF">HZS54_12670</name>
</gene>
<dbReference type="GeneID" id="300786025"/>
<dbReference type="SUPFAM" id="SSF51735">
    <property type="entry name" value="NAD(P)-binding Rossmann-fold domains"/>
    <property type="match status" value="1"/>
</dbReference>
<organism evidence="1 2">
    <name type="scientific">Halosimplex pelagicum</name>
    <dbReference type="NCBI Taxonomy" id="869886"/>
    <lineage>
        <taxon>Archaea</taxon>
        <taxon>Methanobacteriati</taxon>
        <taxon>Methanobacteriota</taxon>
        <taxon>Stenosarchaea group</taxon>
        <taxon>Halobacteria</taxon>
        <taxon>Halobacteriales</taxon>
        <taxon>Haloarculaceae</taxon>
        <taxon>Halosimplex</taxon>
    </lineage>
</organism>